<dbReference type="InterPro" id="IPR027417">
    <property type="entry name" value="P-loop_NTPase"/>
</dbReference>
<keyword evidence="1" id="KW-0472">Membrane</keyword>
<proteinExistence type="predicted"/>
<keyword evidence="1" id="KW-0812">Transmembrane</keyword>
<evidence type="ECO:0000313" key="3">
    <source>
        <dbReference type="Proteomes" id="UP000683000"/>
    </source>
</evidence>
<protein>
    <submittedName>
        <fullName evidence="2">Uncharacterized protein</fullName>
    </submittedName>
</protein>
<dbReference type="Gene3D" id="3.40.850.10">
    <property type="entry name" value="Kinesin motor domain"/>
    <property type="match status" value="1"/>
</dbReference>
<dbReference type="Proteomes" id="UP000683000">
    <property type="component" value="Unassembled WGS sequence"/>
</dbReference>
<evidence type="ECO:0000313" key="2">
    <source>
        <dbReference type="EMBL" id="KAG6376339.1"/>
    </source>
</evidence>
<dbReference type="OrthoDB" id="3251307at2759"/>
<keyword evidence="3" id="KW-1185">Reference proteome</keyword>
<name>A0A8I2YP40_9AGAM</name>
<organism evidence="2 3">
    <name type="scientific">Boletus reticuloceps</name>
    <dbReference type="NCBI Taxonomy" id="495285"/>
    <lineage>
        <taxon>Eukaryota</taxon>
        <taxon>Fungi</taxon>
        <taxon>Dikarya</taxon>
        <taxon>Basidiomycota</taxon>
        <taxon>Agaricomycotina</taxon>
        <taxon>Agaricomycetes</taxon>
        <taxon>Agaricomycetidae</taxon>
        <taxon>Boletales</taxon>
        <taxon>Boletineae</taxon>
        <taxon>Boletaceae</taxon>
        <taxon>Boletoideae</taxon>
        <taxon>Boletus</taxon>
    </lineage>
</organism>
<dbReference type="InterPro" id="IPR036961">
    <property type="entry name" value="Kinesin_motor_dom_sf"/>
</dbReference>
<accession>A0A8I2YP40</accession>
<dbReference type="SUPFAM" id="SSF52540">
    <property type="entry name" value="P-loop containing nucleoside triphosphate hydrolases"/>
    <property type="match status" value="1"/>
</dbReference>
<keyword evidence="1" id="KW-1133">Transmembrane helix</keyword>
<comment type="caution">
    <text evidence="2">The sequence shown here is derived from an EMBL/GenBank/DDBJ whole genome shotgun (WGS) entry which is preliminary data.</text>
</comment>
<dbReference type="EMBL" id="JAGFBS010000012">
    <property type="protein sequence ID" value="KAG6376339.1"/>
    <property type="molecule type" value="Genomic_DNA"/>
</dbReference>
<dbReference type="AlphaFoldDB" id="A0A8I2YP40"/>
<sequence>MGARAVGTFHSTATLSTQRVSAACMGFGPCTVGIFSCLATATLAGQAILFFGSYIIASEYSFVLPTGVFLLRITALSLYQRLEAVDDLASLSAVSDDVIVTYLHECFVSDTIYTNIGSSVLVAVNCFKHRLREQDSLHPTSSSSLSTTT</sequence>
<gene>
    <name evidence="2" type="ORF">JVT61DRAFT_2321</name>
</gene>
<feature type="transmembrane region" description="Helical" evidence="1">
    <location>
        <begin position="20"/>
        <end position="41"/>
    </location>
</feature>
<evidence type="ECO:0000256" key="1">
    <source>
        <dbReference type="SAM" id="Phobius"/>
    </source>
</evidence>
<reference evidence="2" key="1">
    <citation type="submission" date="2021-03" db="EMBL/GenBank/DDBJ databases">
        <title>Evolutionary innovations through gain and loss of genes in the ectomycorrhizal Boletales.</title>
        <authorList>
            <person name="Wu G."/>
            <person name="Miyauchi S."/>
            <person name="Morin E."/>
            <person name="Yang Z.-L."/>
            <person name="Xu J."/>
            <person name="Martin F.M."/>
        </authorList>
    </citation>
    <scope>NUCLEOTIDE SEQUENCE</scope>
    <source>
        <strain evidence="2">BR01</strain>
    </source>
</reference>
<feature type="transmembrane region" description="Helical" evidence="1">
    <location>
        <begin position="47"/>
        <end position="71"/>
    </location>
</feature>